<keyword evidence="3" id="KW-0238">DNA-binding</keyword>
<proteinExistence type="inferred from homology"/>
<dbReference type="EMBL" id="JBBNGS010000011">
    <property type="protein sequence ID" value="MEQ2638051.1"/>
    <property type="molecule type" value="Genomic_DNA"/>
</dbReference>
<dbReference type="Pfam" id="PF03466">
    <property type="entry name" value="LysR_substrate"/>
    <property type="match status" value="1"/>
</dbReference>
<dbReference type="PROSITE" id="PS50931">
    <property type="entry name" value="HTH_LYSR"/>
    <property type="match status" value="1"/>
</dbReference>
<feature type="domain" description="HTH lysR-type" evidence="5">
    <location>
        <begin position="1"/>
        <end position="58"/>
    </location>
</feature>
<evidence type="ECO:0000259" key="5">
    <source>
        <dbReference type="PROSITE" id="PS50931"/>
    </source>
</evidence>
<dbReference type="PRINTS" id="PR00039">
    <property type="entry name" value="HTHLYSR"/>
</dbReference>
<dbReference type="CDD" id="cd05466">
    <property type="entry name" value="PBP2_LTTR_substrate"/>
    <property type="match status" value="1"/>
</dbReference>
<keyword evidence="4" id="KW-0804">Transcription</keyword>
<evidence type="ECO:0000256" key="1">
    <source>
        <dbReference type="ARBA" id="ARBA00009437"/>
    </source>
</evidence>
<protein>
    <submittedName>
        <fullName evidence="6">LysR family transcriptional regulator</fullName>
    </submittedName>
</protein>
<dbReference type="PANTHER" id="PTHR30346">
    <property type="entry name" value="TRANSCRIPTIONAL DUAL REGULATOR HCAR-RELATED"/>
    <property type="match status" value="1"/>
</dbReference>
<gene>
    <name evidence="6" type="ORF">AAAT05_06830</name>
</gene>
<accession>A0ABV1IHK8</accession>
<comment type="similarity">
    <text evidence="1">Belongs to the LysR transcriptional regulatory family.</text>
</comment>
<dbReference type="Gene3D" id="1.10.10.10">
    <property type="entry name" value="Winged helix-like DNA-binding domain superfamily/Winged helix DNA-binding domain"/>
    <property type="match status" value="1"/>
</dbReference>
<dbReference type="Proteomes" id="UP001478817">
    <property type="component" value="Unassembled WGS sequence"/>
</dbReference>
<evidence type="ECO:0000256" key="2">
    <source>
        <dbReference type="ARBA" id="ARBA00023015"/>
    </source>
</evidence>
<keyword evidence="2" id="KW-0805">Transcription regulation</keyword>
<dbReference type="InterPro" id="IPR005119">
    <property type="entry name" value="LysR_subst-bd"/>
</dbReference>
<organism evidence="6 7">
    <name type="scientific">Paratractidigestivibacter faecalis</name>
    <dbReference type="NCBI Taxonomy" id="2292441"/>
    <lineage>
        <taxon>Bacteria</taxon>
        <taxon>Bacillati</taxon>
        <taxon>Actinomycetota</taxon>
        <taxon>Coriobacteriia</taxon>
        <taxon>Coriobacteriales</taxon>
        <taxon>Atopobiaceae</taxon>
        <taxon>Paratractidigestivibacter</taxon>
    </lineage>
</organism>
<dbReference type="InterPro" id="IPR036390">
    <property type="entry name" value="WH_DNA-bd_sf"/>
</dbReference>
<dbReference type="SUPFAM" id="SSF46785">
    <property type="entry name" value="Winged helix' DNA-binding domain"/>
    <property type="match status" value="1"/>
</dbReference>
<reference evidence="6 7" key="1">
    <citation type="submission" date="2024-04" db="EMBL/GenBank/DDBJ databases">
        <title>Human intestinal bacterial collection.</title>
        <authorList>
            <person name="Pauvert C."/>
            <person name="Hitch T.C.A."/>
            <person name="Clavel T."/>
        </authorList>
    </citation>
    <scope>NUCLEOTIDE SEQUENCE [LARGE SCALE GENOMIC DNA]</scope>
    <source>
        <strain evidence="6 7">CLA-AA-H197</strain>
    </source>
</reference>
<dbReference type="RefSeq" id="WP_349182657.1">
    <property type="nucleotide sequence ID" value="NZ_JBBNGS010000011.1"/>
</dbReference>
<evidence type="ECO:0000313" key="7">
    <source>
        <dbReference type="Proteomes" id="UP001478817"/>
    </source>
</evidence>
<dbReference type="InterPro" id="IPR000847">
    <property type="entry name" value="LysR_HTH_N"/>
</dbReference>
<sequence>MNLKQLEYFVAIAEERQITAAARRLNISQPPLSYELRQLESELGVTLVVRGPRQARLTEAGQLLYQRATKILAMTAAARREVESVGSGMTGALSLGVCPDCAGLVPAARLRELRDRFPEVSVEVSEGSTSEVLELLEGGIVDVGVVRTPFKSEGLRCRFAAAEPLVAVMPTDLEVGSDLSCTLEDLASVPLALARRQEPAVSSAFAEKGLSPQVACVMDDVRTCVLWAREGMAVALAPRSLIRVTDTGDQFIKVVDCRGLDSRPAVVWRADRLLSPLAERAVALLGELS</sequence>
<dbReference type="Gene3D" id="3.40.190.290">
    <property type="match status" value="1"/>
</dbReference>
<comment type="caution">
    <text evidence="6">The sequence shown here is derived from an EMBL/GenBank/DDBJ whole genome shotgun (WGS) entry which is preliminary data.</text>
</comment>
<dbReference type="SUPFAM" id="SSF53850">
    <property type="entry name" value="Periplasmic binding protein-like II"/>
    <property type="match status" value="1"/>
</dbReference>
<name>A0ABV1IHK8_9ACTN</name>
<evidence type="ECO:0000256" key="3">
    <source>
        <dbReference type="ARBA" id="ARBA00023125"/>
    </source>
</evidence>
<dbReference type="Pfam" id="PF00126">
    <property type="entry name" value="HTH_1"/>
    <property type="match status" value="1"/>
</dbReference>
<dbReference type="InterPro" id="IPR036388">
    <property type="entry name" value="WH-like_DNA-bd_sf"/>
</dbReference>
<evidence type="ECO:0000256" key="4">
    <source>
        <dbReference type="ARBA" id="ARBA00023163"/>
    </source>
</evidence>
<dbReference type="PANTHER" id="PTHR30346:SF28">
    <property type="entry name" value="HTH-TYPE TRANSCRIPTIONAL REGULATOR CYNR"/>
    <property type="match status" value="1"/>
</dbReference>
<evidence type="ECO:0000313" key="6">
    <source>
        <dbReference type="EMBL" id="MEQ2638051.1"/>
    </source>
</evidence>
<keyword evidence="7" id="KW-1185">Reference proteome</keyword>